<evidence type="ECO:0000313" key="22">
    <source>
        <dbReference type="EMBL" id="RCW34777.1"/>
    </source>
</evidence>
<feature type="transmembrane region" description="Helical" evidence="19">
    <location>
        <begin position="78"/>
        <end position="98"/>
    </location>
</feature>
<evidence type="ECO:0000313" key="24">
    <source>
        <dbReference type="Proteomes" id="UP000252795"/>
    </source>
</evidence>
<comment type="subcellular location">
    <subcellularLocation>
        <location evidence="3">Cell inner membrane</location>
        <topology evidence="3">Multi-pass membrane protein</topology>
    </subcellularLocation>
</comment>
<dbReference type="GO" id="GO:0006099">
    <property type="term" value="P:tricarboxylic acid cycle"/>
    <property type="evidence" value="ECO:0007669"/>
    <property type="project" value="UniProtKB-KW"/>
</dbReference>
<dbReference type="SUPFAM" id="SSF81343">
    <property type="entry name" value="Fumarate reductase respiratory complex transmembrane subunits"/>
    <property type="match status" value="1"/>
</dbReference>
<keyword evidence="11" id="KW-0349">Heme</keyword>
<dbReference type="Gene3D" id="1.20.1300.10">
    <property type="entry name" value="Fumarate reductase/succinate dehydrogenase, transmembrane subunit"/>
    <property type="match status" value="1"/>
</dbReference>
<dbReference type="InterPro" id="IPR014314">
    <property type="entry name" value="Succ_DH_cytb556"/>
</dbReference>
<protein>
    <recommendedName>
        <fullName evidence="6">Succinate dehydrogenase cytochrome b556 subunit</fullName>
    </recommendedName>
</protein>
<dbReference type="Pfam" id="PF01127">
    <property type="entry name" value="Sdh_cyt"/>
    <property type="match status" value="1"/>
</dbReference>
<dbReference type="EMBL" id="WBMP01000003">
    <property type="protein sequence ID" value="KAE8546776.1"/>
    <property type="molecule type" value="Genomic_DNA"/>
</dbReference>
<evidence type="ECO:0000313" key="21">
    <source>
        <dbReference type="EMBL" id="RBP74028.1"/>
    </source>
</evidence>
<organism evidence="22 24">
    <name type="scientific">Marinobacter nauticus</name>
    <name type="common">Marinobacter hydrocarbonoclasticus</name>
    <name type="synonym">Marinobacter aquaeolei</name>
    <dbReference type="NCBI Taxonomy" id="2743"/>
    <lineage>
        <taxon>Bacteria</taxon>
        <taxon>Pseudomonadati</taxon>
        <taxon>Pseudomonadota</taxon>
        <taxon>Gammaproteobacteria</taxon>
        <taxon>Pseudomonadales</taxon>
        <taxon>Marinobacteraceae</taxon>
        <taxon>Marinobacter</taxon>
    </lineage>
</organism>
<keyword evidence="13" id="KW-0479">Metal-binding</keyword>
<comment type="similarity">
    <text evidence="5">Belongs to the cytochrome b560 family.</text>
</comment>
<evidence type="ECO:0000256" key="12">
    <source>
        <dbReference type="ARBA" id="ARBA00022692"/>
    </source>
</evidence>
<evidence type="ECO:0000256" key="15">
    <source>
        <dbReference type="ARBA" id="ARBA00022989"/>
    </source>
</evidence>
<evidence type="ECO:0000256" key="19">
    <source>
        <dbReference type="SAM" id="Phobius"/>
    </source>
</evidence>
<keyword evidence="25" id="KW-1185">Reference proteome</keyword>
<comment type="pathway">
    <text evidence="4">Carbohydrate metabolism; tricarboxylic acid cycle.</text>
</comment>
<reference evidence="24 26" key="1">
    <citation type="submission" date="2018-07" db="EMBL/GenBank/DDBJ databases">
        <title>Freshwater and sediment microbial communities from various areas in North America, analyzing microbe dynamics in response to fracking.</title>
        <authorList>
            <person name="Lamendella R."/>
        </authorList>
    </citation>
    <scope>NUCLEOTIDE SEQUENCE [LARGE SCALE GENOMIC DNA]</scope>
    <source>
        <strain evidence="23 26">105B</strain>
        <strain evidence="22 24">114E</strain>
        <strain evidence="21 25">114E_o</strain>
    </source>
</reference>
<name>A0A368V0Q0_MARNT</name>
<evidence type="ECO:0000256" key="4">
    <source>
        <dbReference type="ARBA" id="ARBA00005163"/>
    </source>
</evidence>
<evidence type="ECO:0000256" key="8">
    <source>
        <dbReference type="ARBA" id="ARBA00022475"/>
    </source>
</evidence>
<dbReference type="Proteomes" id="UP000253065">
    <property type="component" value="Unassembled WGS sequence"/>
</dbReference>
<comment type="cofactor">
    <cofactor evidence="1">
        <name>heme</name>
        <dbReference type="ChEBI" id="CHEBI:30413"/>
    </cofactor>
</comment>
<dbReference type="NCBIfam" id="TIGR02970">
    <property type="entry name" value="succ_dehyd_cytB"/>
    <property type="match status" value="1"/>
</dbReference>
<dbReference type="GO" id="GO:0046872">
    <property type="term" value="F:metal ion binding"/>
    <property type="evidence" value="ECO:0007669"/>
    <property type="project" value="UniProtKB-KW"/>
</dbReference>
<evidence type="ECO:0000313" key="26">
    <source>
        <dbReference type="Proteomes" id="UP000253647"/>
    </source>
</evidence>
<dbReference type="Proteomes" id="UP000253647">
    <property type="component" value="Unassembled WGS sequence"/>
</dbReference>
<evidence type="ECO:0000256" key="3">
    <source>
        <dbReference type="ARBA" id="ARBA00004429"/>
    </source>
</evidence>
<evidence type="ECO:0000256" key="10">
    <source>
        <dbReference type="ARBA" id="ARBA00022532"/>
    </source>
</evidence>
<evidence type="ECO:0000256" key="13">
    <source>
        <dbReference type="ARBA" id="ARBA00022723"/>
    </source>
</evidence>
<keyword evidence="14" id="KW-0249">Electron transport</keyword>
<evidence type="ECO:0000256" key="1">
    <source>
        <dbReference type="ARBA" id="ARBA00001971"/>
    </source>
</evidence>
<evidence type="ECO:0000313" key="27">
    <source>
        <dbReference type="Proteomes" id="UP000469950"/>
    </source>
</evidence>
<dbReference type="InterPro" id="IPR000701">
    <property type="entry name" value="SuccDH_FuR_B_TM-su"/>
</dbReference>
<gene>
    <name evidence="22" type="ORF">DET51_105152</name>
    <name evidence="23" type="ORF">DET61_11168</name>
    <name evidence="21" type="ORF">DET64_105153</name>
    <name evidence="20" type="ORF">F6453_1017</name>
</gene>
<keyword evidence="10" id="KW-0816">Tricarboxylic acid cycle</keyword>
<keyword evidence="17 19" id="KW-0472">Membrane</keyword>
<dbReference type="Proteomes" id="UP000252795">
    <property type="component" value="Unassembled WGS sequence"/>
</dbReference>
<evidence type="ECO:0000256" key="5">
    <source>
        <dbReference type="ARBA" id="ARBA00007244"/>
    </source>
</evidence>
<keyword evidence="16" id="KW-0408">Iron</keyword>
<dbReference type="AlphaFoldDB" id="A0A368V0Q0"/>
<dbReference type="PANTHER" id="PTHR10978:SF5">
    <property type="entry name" value="SUCCINATE DEHYDROGENASE CYTOCHROME B560 SUBUNIT, MITOCHONDRIAL"/>
    <property type="match status" value="1"/>
</dbReference>
<dbReference type="InterPro" id="IPR018495">
    <property type="entry name" value="Succ_DH_cyt_bsu_CS"/>
</dbReference>
<dbReference type="Proteomes" id="UP000469950">
    <property type="component" value="Unassembled WGS sequence"/>
</dbReference>
<dbReference type="EMBL" id="QNSA01000005">
    <property type="protein sequence ID" value="RBP74028.1"/>
    <property type="molecule type" value="Genomic_DNA"/>
</dbReference>
<accession>A0A368V0Q0</accession>
<evidence type="ECO:0000313" key="20">
    <source>
        <dbReference type="EMBL" id="KAE8546776.1"/>
    </source>
</evidence>
<evidence type="ECO:0000256" key="14">
    <source>
        <dbReference type="ARBA" id="ARBA00022982"/>
    </source>
</evidence>
<dbReference type="FunFam" id="1.20.1300.10:FF:000005">
    <property type="entry name" value="Succinate dehydrogenase cytochrome b556 subunit"/>
    <property type="match status" value="1"/>
</dbReference>
<dbReference type="EMBL" id="QPJB01000005">
    <property type="protein sequence ID" value="RCW34777.1"/>
    <property type="molecule type" value="Genomic_DNA"/>
</dbReference>
<dbReference type="GO" id="GO:0009055">
    <property type="term" value="F:electron transfer activity"/>
    <property type="evidence" value="ECO:0007669"/>
    <property type="project" value="InterPro"/>
</dbReference>
<keyword evidence="12 19" id="KW-0812">Transmembrane</keyword>
<evidence type="ECO:0000256" key="11">
    <source>
        <dbReference type="ARBA" id="ARBA00022617"/>
    </source>
</evidence>
<dbReference type="InterPro" id="IPR034804">
    <property type="entry name" value="SQR/QFR_C/D"/>
</dbReference>
<dbReference type="CDD" id="cd03499">
    <property type="entry name" value="SQR_TypeC_SdhC"/>
    <property type="match status" value="1"/>
</dbReference>
<reference evidence="20 27" key="2">
    <citation type="submission" date="2019-10" db="EMBL/GenBank/DDBJ databases">
        <title>Draft genome sequence of Marinobacter hydrocarbonoclasticus NCT7M from the microbiome of the marine copepod.</title>
        <authorList>
            <person name="Nuttall R."/>
            <person name="Sharma G."/>
            <person name="Moisander P."/>
        </authorList>
    </citation>
    <scope>NUCLEOTIDE SEQUENCE [LARGE SCALE GENOMIC DNA]</scope>
    <source>
        <strain evidence="20 27">NCT7M</strain>
    </source>
</reference>
<feature type="transmembrane region" description="Helical" evidence="19">
    <location>
        <begin position="118"/>
        <end position="136"/>
    </location>
</feature>
<comment type="subunit">
    <text evidence="18">Part of an enzyme complex containing four subunits: a flavoprotein, an iron-sulfur protein, plus two membrane-anchoring proteins, SdhC and SdhD. The complex can form homotrimers.</text>
</comment>
<evidence type="ECO:0000256" key="9">
    <source>
        <dbReference type="ARBA" id="ARBA00022519"/>
    </source>
</evidence>
<feature type="transmembrane region" description="Helical" evidence="19">
    <location>
        <begin position="157"/>
        <end position="178"/>
    </location>
</feature>
<evidence type="ECO:0000256" key="18">
    <source>
        <dbReference type="ARBA" id="ARBA00025912"/>
    </source>
</evidence>
<evidence type="ECO:0000256" key="16">
    <source>
        <dbReference type="ARBA" id="ARBA00023004"/>
    </source>
</evidence>
<keyword evidence="8" id="KW-1003">Cell membrane</keyword>
<evidence type="ECO:0000313" key="25">
    <source>
        <dbReference type="Proteomes" id="UP000253065"/>
    </source>
</evidence>
<dbReference type="GO" id="GO:0005886">
    <property type="term" value="C:plasma membrane"/>
    <property type="evidence" value="ECO:0007669"/>
    <property type="project" value="UniProtKB-SubCell"/>
</dbReference>
<proteinExistence type="inferred from homology"/>
<dbReference type="PROSITE" id="PS01000">
    <property type="entry name" value="SDH_CYT_1"/>
    <property type="match status" value="1"/>
</dbReference>
<evidence type="ECO:0000256" key="7">
    <source>
        <dbReference type="ARBA" id="ARBA00022448"/>
    </source>
</evidence>
<evidence type="ECO:0000256" key="17">
    <source>
        <dbReference type="ARBA" id="ARBA00023136"/>
    </source>
</evidence>
<sequence>MHRLMGLSIASYRVVIRPPEPIGYRYRTDSPVPTYQPSATVLRSRGTKRECESAVNSKRPVNLDLGKFHFPLPAITSILHRISGIIIFVGVAFLMYGLDLSLSGEDGFNRVNELLDSFLAKLIIWGILSALLYHLVAGIKHLLMDAGIGEELESGRLAAKATIAVSVVLIVLAGVWVWA</sequence>
<dbReference type="PANTHER" id="PTHR10978">
    <property type="entry name" value="SUCCINATE DEHYDROGENASE CYTOCHROME B560 SUBUNIT"/>
    <property type="match status" value="1"/>
</dbReference>
<comment type="function">
    <text evidence="2">Membrane-anchoring subunit of succinate dehydrogenase (SDH).</text>
</comment>
<keyword evidence="15 19" id="KW-1133">Transmembrane helix</keyword>
<keyword evidence="7" id="KW-0813">Transport</keyword>
<evidence type="ECO:0000256" key="2">
    <source>
        <dbReference type="ARBA" id="ARBA00004050"/>
    </source>
</evidence>
<dbReference type="EMBL" id="QPJI01000011">
    <property type="protein sequence ID" value="RCW65966.1"/>
    <property type="molecule type" value="Genomic_DNA"/>
</dbReference>
<comment type="caution">
    <text evidence="22">The sequence shown here is derived from an EMBL/GenBank/DDBJ whole genome shotgun (WGS) entry which is preliminary data.</text>
</comment>
<keyword evidence="9" id="KW-0997">Cell inner membrane</keyword>
<evidence type="ECO:0000313" key="23">
    <source>
        <dbReference type="EMBL" id="RCW65966.1"/>
    </source>
</evidence>
<evidence type="ECO:0000256" key="6">
    <source>
        <dbReference type="ARBA" id="ARBA00020076"/>
    </source>
</evidence>